<gene>
    <name evidence="1" type="ORF">ELB75_03640</name>
</gene>
<name>A0A3S9SIC5_EIKCO</name>
<organism evidence="1 2">
    <name type="scientific">Eikenella corrodens</name>
    <dbReference type="NCBI Taxonomy" id="539"/>
    <lineage>
        <taxon>Bacteria</taxon>
        <taxon>Pseudomonadati</taxon>
        <taxon>Pseudomonadota</taxon>
        <taxon>Betaproteobacteria</taxon>
        <taxon>Neisseriales</taxon>
        <taxon>Neisseriaceae</taxon>
        <taxon>Eikenella</taxon>
    </lineage>
</organism>
<evidence type="ECO:0000313" key="2">
    <source>
        <dbReference type="Proteomes" id="UP000282435"/>
    </source>
</evidence>
<dbReference type="RefSeq" id="WP_126982754.1">
    <property type="nucleotide sequence ID" value="NZ_CP034670.1"/>
</dbReference>
<proteinExistence type="predicted"/>
<accession>A0A3S9SIC5</accession>
<protein>
    <submittedName>
        <fullName evidence="1">Uncharacterized protein</fullName>
    </submittedName>
</protein>
<sequence length="242" mass="28295">MGIVNLQDTFAKGLLVNLETGSVIQNEEIDKMRVYNYLESAKSIVEVPAITGEQKAIFMEQEEPAYYCANKIYHGCHHPIYYDTGYHLGEYRYAFYTSDSSYQPINNKPLYIGFYRYANNDSKALENTPFSAPKTLIINRPVRVKLDQPNTYIDSKHIPADFVGNIRTLWQIDKNRRYLVYFGKQYPFLFLIMDGEKGLNIPENQFDGISFVPYVEVYAKFGQYTDYRKRAKDLSRWIDNRS</sequence>
<dbReference type="EMBL" id="CP034670">
    <property type="protein sequence ID" value="AZR59198.1"/>
    <property type="molecule type" value="Genomic_DNA"/>
</dbReference>
<dbReference type="AlphaFoldDB" id="A0A3S9SIC5"/>
<dbReference type="Proteomes" id="UP000282435">
    <property type="component" value="Chromosome"/>
</dbReference>
<reference evidence="1 2" key="1">
    <citation type="submission" date="2018-12" db="EMBL/GenBank/DDBJ databases">
        <title>Genome sequencing of Eikenella corrodens KCOM 3110 (= JS217).</title>
        <authorList>
            <person name="Koo J.-K."/>
            <person name="Park S.-N."/>
            <person name="Lim Y.K."/>
        </authorList>
    </citation>
    <scope>NUCLEOTIDE SEQUENCE [LARGE SCALE GENOMIC DNA]</scope>
    <source>
        <strain evidence="1 2">KCOM 3110</strain>
    </source>
</reference>
<evidence type="ECO:0000313" key="1">
    <source>
        <dbReference type="EMBL" id="AZR59198.1"/>
    </source>
</evidence>